<sequence length="626" mass="67860">MLSPPAILLLAAVLVTLWIAWRGGRLPPFPGRINFVAMQLSASWWTTAAALEIAAVAPDDKQFWAKMAWVGIVGAPSFWTLFIWSYIHGELAPRWRLLPIGMGLLTWAVAMTNDLHRLMYVSAVPINDQPGAALDYTHGFWFFATTVYLYVFMVMSVVVTASGIHRAAPAYRAHYLGFLLAMAVPWLANIGYVTNNVVLFDFDPTPFSFLLMGAVFYWLITRRRLFALLPVANHALLDAMPDPVLVLDADGTVVEANPAANALSRKPGGVIGGRLDALPALDALLTGPAPLSPDSAARLVELPRGSERRTFEVTVVTLSSGGRQSVGRMLLLRDVTQRRRIEARLAEMVDRLIAARAEAEDRLAAETAAKHALNSYLSMAAHEFKTPLAIIDSAAQLLSLEAERKAPSMLPRLDRIRQAVRRQVNLLETCLADDRLSHPTVTLRRDTIDLPDLLRDAADSAPNPDDGDQPIHLDLSGCPARMIGDSTLVALSVHNLLSNALKYSPPGSPVELHATTQTDPMGRASLAVTVIDQGIGVPPEALPHIFDRFYRANNASGAPGTGVGLNMVRRIAALHGGSVGVESRVGMGSRFTLLLPLAPCARLTDRTMGSMAAIAETAGWDPPPHR</sequence>
<dbReference type="SUPFAM" id="SSF55785">
    <property type="entry name" value="PYP-like sensor domain (PAS domain)"/>
    <property type="match status" value="1"/>
</dbReference>
<evidence type="ECO:0000256" key="1">
    <source>
        <dbReference type="ARBA" id="ARBA00000085"/>
    </source>
</evidence>
<keyword evidence="6" id="KW-0902">Two-component regulatory system</keyword>
<keyword evidence="11" id="KW-1185">Reference proteome</keyword>
<dbReference type="PANTHER" id="PTHR43711">
    <property type="entry name" value="TWO-COMPONENT HISTIDINE KINASE"/>
    <property type="match status" value="1"/>
</dbReference>
<dbReference type="SUPFAM" id="SSF55874">
    <property type="entry name" value="ATPase domain of HSP90 chaperone/DNA topoisomerase II/histidine kinase"/>
    <property type="match status" value="1"/>
</dbReference>
<keyword evidence="4" id="KW-0808">Transferase</keyword>
<dbReference type="CDD" id="cd00075">
    <property type="entry name" value="HATPase"/>
    <property type="match status" value="1"/>
</dbReference>
<evidence type="ECO:0000256" key="7">
    <source>
        <dbReference type="SAM" id="Coils"/>
    </source>
</evidence>
<name>A0A431VEX4_9PROT</name>
<dbReference type="Pfam" id="PF02518">
    <property type="entry name" value="HATPase_c"/>
    <property type="match status" value="1"/>
</dbReference>
<dbReference type="Pfam" id="PF16927">
    <property type="entry name" value="HisKA_7TM"/>
    <property type="match status" value="1"/>
</dbReference>
<evidence type="ECO:0000313" key="11">
    <source>
        <dbReference type="Proteomes" id="UP000277007"/>
    </source>
</evidence>
<dbReference type="SMART" id="SM00387">
    <property type="entry name" value="HATPase_c"/>
    <property type="match status" value="1"/>
</dbReference>
<feature type="transmembrane region" description="Helical" evidence="8">
    <location>
        <begin position="173"/>
        <end position="192"/>
    </location>
</feature>
<feature type="transmembrane region" description="Helical" evidence="8">
    <location>
        <begin position="6"/>
        <end position="23"/>
    </location>
</feature>
<evidence type="ECO:0000256" key="6">
    <source>
        <dbReference type="ARBA" id="ARBA00023012"/>
    </source>
</evidence>
<comment type="caution">
    <text evidence="10">The sequence shown here is derived from an EMBL/GenBank/DDBJ whole genome shotgun (WGS) entry which is preliminary data.</text>
</comment>
<dbReference type="InterPro" id="IPR031621">
    <property type="entry name" value="HisKA_7TM"/>
</dbReference>
<dbReference type="PRINTS" id="PR00344">
    <property type="entry name" value="BCTRLSENSOR"/>
</dbReference>
<dbReference type="EMBL" id="RXMA01000015">
    <property type="protein sequence ID" value="RTR18365.1"/>
    <property type="molecule type" value="Genomic_DNA"/>
</dbReference>
<feature type="transmembrane region" description="Helical" evidence="8">
    <location>
        <begin position="63"/>
        <end position="85"/>
    </location>
</feature>
<keyword evidence="7" id="KW-0175">Coiled coil</keyword>
<dbReference type="CDD" id="cd00082">
    <property type="entry name" value="HisKA"/>
    <property type="match status" value="1"/>
</dbReference>
<reference evidence="10 11" key="1">
    <citation type="submission" date="2018-12" db="EMBL/GenBank/DDBJ databases">
        <authorList>
            <person name="Yang Y."/>
        </authorList>
    </citation>
    <scope>NUCLEOTIDE SEQUENCE [LARGE SCALE GENOMIC DNA]</scope>
    <source>
        <strain evidence="10 11">L-25-5w-1</strain>
    </source>
</reference>
<evidence type="ECO:0000256" key="5">
    <source>
        <dbReference type="ARBA" id="ARBA00022777"/>
    </source>
</evidence>
<dbReference type="InterPro" id="IPR036890">
    <property type="entry name" value="HATPase_C_sf"/>
</dbReference>
<keyword evidence="3" id="KW-0597">Phosphoprotein</keyword>
<evidence type="ECO:0000313" key="10">
    <source>
        <dbReference type="EMBL" id="RTR18365.1"/>
    </source>
</evidence>
<feature type="coiled-coil region" evidence="7">
    <location>
        <begin position="338"/>
        <end position="369"/>
    </location>
</feature>
<feature type="domain" description="Histidine kinase" evidence="9">
    <location>
        <begin position="379"/>
        <end position="599"/>
    </location>
</feature>
<dbReference type="InterPro" id="IPR035965">
    <property type="entry name" value="PAS-like_dom_sf"/>
</dbReference>
<evidence type="ECO:0000259" key="9">
    <source>
        <dbReference type="PROSITE" id="PS50109"/>
    </source>
</evidence>
<evidence type="ECO:0000256" key="4">
    <source>
        <dbReference type="ARBA" id="ARBA00022679"/>
    </source>
</evidence>
<dbReference type="OrthoDB" id="9806130at2"/>
<dbReference type="AlphaFoldDB" id="A0A431VEX4"/>
<dbReference type="Gene3D" id="3.30.450.20">
    <property type="entry name" value="PAS domain"/>
    <property type="match status" value="1"/>
</dbReference>
<keyword evidence="8" id="KW-0812">Transmembrane</keyword>
<dbReference type="Pfam" id="PF00512">
    <property type="entry name" value="HisKA"/>
    <property type="match status" value="1"/>
</dbReference>
<dbReference type="InterPro" id="IPR005467">
    <property type="entry name" value="His_kinase_dom"/>
</dbReference>
<dbReference type="Pfam" id="PF08448">
    <property type="entry name" value="PAS_4"/>
    <property type="match status" value="1"/>
</dbReference>
<dbReference type="SUPFAM" id="SSF47384">
    <property type="entry name" value="Homodimeric domain of signal transducing histidine kinase"/>
    <property type="match status" value="1"/>
</dbReference>
<dbReference type="InterPro" id="IPR013656">
    <property type="entry name" value="PAS_4"/>
</dbReference>
<dbReference type="Proteomes" id="UP000277007">
    <property type="component" value="Unassembled WGS sequence"/>
</dbReference>
<proteinExistence type="predicted"/>
<accession>A0A431VEX4</accession>
<dbReference type="PROSITE" id="PS50109">
    <property type="entry name" value="HIS_KIN"/>
    <property type="match status" value="1"/>
</dbReference>
<dbReference type="InterPro" id="IPR003661">
    <property type="entry name" value="HisK_dim/P_dom"/>
</dbReference>
<evidence type="ECO:0000256" key="2">
    <source>
        <dbReference type="ARBA" id="ARBA00012438"/>
    </source>
</evidence>
<dbReference type="InterPro" id="IPR036097">
    <property type="entry name" value="HisK_dim/P_sf"/>
</dbReference>
<feature type="transmembrane region" description="Helical" evidence="8">
    <location>
        <begin position="204"/>
        <end position="220"/>
    </location>
</feature>
<dbReference type="InterPro" id="IPR050736">
    <property type="entry name" value="Sensor_HK_Regulatory"/>
</dbReference>
<dbReference type="RefSeq" id="WP_126617233.1">
    <property type="nucleotide sequence ID" value="NZ_JBHUCY010000021.1"/>
</dbReference>
<dbReference type="CDD" id="cd00130">
    <property type="entry name" value="PAS"/>
    <property type="match status" value="1"/>
</dbReference>
<comment type="catalytic activity">
    <reaction evidence="1">
        <text>ATP + protein L-histidine = ADP + protein N-phospho-L-histidine.</text>
        <dbReference type="EC" id="2.7.13.3"/>
    </reaction>
</comment>
<dbReference type="InterPro" id="IPR004358">
    <property type="entry name" value="Sig_transdc_His_kin-like_C"/>
</dbReference>
<evidence type="ECO:0000256" key="8">
    <source>
        <dbReference type="SAM" id="Phobius"/>
    </source>
</evidence>
<feature type="transmembrane region" description="Helical" evidence="8">
    <location>
        <begin position="140"/>
        <end position="161"/>
    </location>
</feature>
<dbReference type="Gene3D" id="3.30.565.10">
    <property type="entry name" value="Histidine kinase-like ATPase, C-terminal domain"/>
    <property type="match status" value="1"/>
</dbReference>
<dbReference type="EC" id="2.7.13.3" evidence="2"/>
<keyword evidence="8" id="KW-0472">Membrane</keyword>
<dbReference type="Gene3D" id="1.10.287.130">
    <property type="match status" value="1"/>
</dbReference>
<evidence type="ECO:0000256" key="3">
    <source>
        <dbReference type="ARBA" id="ARBA00022553"/>
    </source>
</evidence>
<dbReference type="PANTHER" id="PTHR43711:SF1">
    <property type="entry name" value="HISTIDINE KINASE 1"/>
    <property type="match status" value="1"/>
</dbReference>
<keyword evidence="8" id="KW-1133">Transmembrane helix</keyword>
<keyword evidence="5" id="KW-0418">Kinase</keyword>
<feature type="transmembrane region" description="Helical" evidence="8">
    <location>
        <begin position="35"/>
        <end position="57"/>
    </location>
</feature>
<dbReference type="InterPro" id="IPR000014">
    <property type="entry name" value="PAS"/>
</dbReference>
<protein>
    <recommendedName>
        <fullName evidence="2">histidine kinase</fullName>
        <ecNumber evidence="2">2.7.13.3</ecNumber>
    </recommendedName>
</protein>
<dbReference type="SMART" id="SM00388">
    <property type="entry name" value="HisKA"/>
    <property type="match status" value="1"/>
</dbReference>
<organism evidence="10 11">
    <name type="scientific">Azospirillum griseum</name>
    <dbReference type="NCBI Taxonomy" id="2496639"/>
    <lineage>
        <taxon>Bacteria</taxon>
        <taxon>Pseudomonadati</taxon>
        <taxon>Pseudomonadota</taxon>
        <taxon>Alphaproteobacteria</taxon>
        <taxon>Rhodospirillales</taxon>
        <taxon>Azospirillaceae</taxon>
        <taxon>Azospirillum</taxon>
    </lineage>
</organism>
<dbReference type="InterPro" id="IPR003594">
    <property type="entry name" value="HATPase_dom"/>
</dbReference>
<gene>
    <name evidence="10" type="ORF">EJ903_16065</name>
</gene>
<dbReference type="GO" id="GO:0000155">
    <property type="term" value="F:phosphorelay sensor kinase activity"/>
    <property type="evidence" value="ECO:0007669"/>
    <property type="project" value="InterPro"/>
</dbReference>